<evidence type="ECO:0000259" key="1">
    <source>
        <dbReference type="Pfam" id="PF13392"/>
    </source>
</evidence>
<accession>A0A6J5SHR0</accession>
<dbReference type="Gene3D" id="3.90.75.10">
    <property type="entry name" value="Homing Intron 3 (I-ppo) Encoded Endonuclease, Chain A"/>
    <property type="match status" value="1"/>
</dbReference>
<name>A0A6J5SHR0_9CAUD</name>
<protein>
    <submittedName>
        <fullName evidence="3">HNH nuclease</fullName>
    </submittedName>
</protein>
<dbReference type="InterPro" id="IPR003615">
    <property type="entry name" value="HNH_nuc"/>
</dbReference>
<dbReference type="EMBL" id="LR797408">
    <property type="protein sequence ID" value="CAB4213883.1"/>
    <property type="molecule type" value="Genomic_DNA"/>
</dbReference>
<dbReference type="InterPro" id="IPR044930">
    <property type="entry name" value="Homing_endonuclease_His-Me"/>
</dbReference>
<dbReference type="SUPFAM" id="SSF54060">
    <property type="entry name" value="His-Me finger endonucleases"/>
    <property type="match status" value="1"/>
</dbReference>
<gene>
    <name evidence="3" type="ORF">UFOVP1465_6</name>
    <name evidence="2" type="ORF">UFOVP937_39</name>
</gene>
<proteinExistence type="predicted"/>
<dbReference type="InterPro" id="IPR044925">
    <property type="entry name" value="His-Me_finger_sf"/>
</dbReference>
<organism evidence="3">
    <name type="scientific">uncultured Caudovirales phage</name>
    <dbReference type="NCBI Taxonomy" id="2100421"/>
    <lineage>
        <taxon>Viruses</taxon>
        <taxon>Duplodnaviria</taxon>
        <taxon>Heunggongvirae</taxon>
        <taxon>Uroviricota</taxon>
        <taxon>Caudoviricetes</taxon>
        <taxon>Peduoviridae</taxon>
        <taxon>Maltschvirus</taxon>
        <taxon>Maltschvirus maltsch</taxon>
    </lineage>
</organism>
<evidence type="ECO:0000313" key="2">
    <source>
        <dbReference type="EMBL" id="CAB4172647.1"/>
    </source>
</evidence>
<reference evidence="3" key="1">
    <citation type="submission" date="2020-05" db="EMBL/GenBank/DDBJ databases">
        <authorList>
            <person name="Chiriac C."/>
            <person name="Salcher M."/>
            <person name="Ghai R."/>
            <person name="Kavagutti S V."/>
        </authorList>
    </citation>
    <scope>NUCLEOTIDE SEQUENCE</scope>
</reference>
<dbReference type="Pfam" id="PF13392">
    <property type="entry name" value="HNH_3"/>
    <property type="match status" value="1"/>
</dbReference>
<dbReference type="EMBL" id="LR796884">
    <property type="protein sequence ID" value="CAB4172647.1"/>
    <property type="molecule type" value="Genomic_DNA"/>
</dbReference>
<sequence>MSNMMVPWNDQERMANRILDKSIPEPNSGCWLWLAHLDNKGYGRLSTNIRHKPDRAHRISYRAFKGEIEDKKFVLHKCDNPACVNPEHLFLGSQAENMRDMAVKNRHSQAHKTHCPEGHEYSGIDHKGARICVTCRREQALASYHRRKNHV</sequence>
<evidence type="ECO:0000313" key="3">
    <source>
        <dbReference type="EMBL" id="CAB4213883.1"/>
    </source>
</evidence>
<dbReference type="GO" id="GO:0004519">
    <property type="term" value="F:endonuclease activity"/>
    <property type="evidence" value="ECO:0007669"/>
    <property type="project" value="InterPro"/>
</dbReference>
<feature type="domain" description="HNH nuclease" evidence="1">
    <location>
        <begin position="55"/>
        <end position="99"/>
    </location>
</feature>